<evidence type="ECO:0000256" key="1">
    <source>
        <dbReference type="SAM" id="Phobius"/>
    </source>
</evidence>
<dbReference type="AlphaFoldDB" id="A0A426XE08"/>
<evidence type="ECO:0000313" key="3">
    <source>
        <dbReference type="Proteomes" id="UP000287651"/>
    </source>
</evidence>
<comment type="caution">
    <text evidence="2">The sequence shown here is derived from an EMBL/GenBank/DDBJ whole genome shotgun (WGS) entry which is preliminary data.</text>
</comment>
<evidence type="ECO:0000313" key="2">
    <source>
        <dbReference type="EMBL" id="RRT37711.1"/>
    </source>
</evidence>
<name>A0A426XE08_ENSVE</name>
<proteinExistence type="predicted"/>
<sequence length="73" mass="7401">MSLAATPTIGVATLGRHLVGRRVSCPYAALLWVPTLCGLVAGIAPCGLVVGTALASSHPCRGPGRSRPPLQRA</sequence>
<keyword evidence="1" id="KW-0472">Membrane</keyword>
<protein>
    <submittedName>
        <fullName evidence="2">Uncharacterized protein</fullName>
    </submittedName>
</protein>
<accession>A0A426XE08</accession>
<keyword evidence="1" id="KW-1133">Transmembrane helix</keyword>
<reference evidence="2 3" key="1">
    <citation type="journal article" date="2014" name="Agronomy (Basel)">
        <title>A Draft Genome Sequence for Ensete ventricosum, the Drought-Tolerant Tree Against Hunger.</title>
        <authorList>
            <person name="Harrison J."/>
            <person name="Moore K.A."/>
            <person name="Paszkiewicz K."/>
            <person name="Jones T."/>
            <person name="Grant M."/>
            <person name="Ambacheew D."/>
            <person name="Muzemil S."/>
            <person name="Studholme D.J."/>
        </authorList>
    </citation>
    <scope>NUCLEOTIDE SEQUENCE [LARGE SCALE GENOMIC DNA]</scope>
</reference>
<organism evidence="2 3">
    <name type="scientific">Ensete ventricosum</name>
    <name type="common">Abyssinian banana</name>
    <name type="synonym">Musa ensete</name>
    <dbReference type="NCBI Taxonomy" id="4639"/>
    <lineage>
        <taxon>Eukaryota</taxon>
        <taxon>Viridiplantae</taxon>
        <taxon>Streptophyta</taxon>
        <taxon>Embryophyta</taxon>
        <taxon>Tracheophyta</taxon>
        <taxon>Spermatophyta</taxon>
        <taxon>Magnoliopsida</taxon>
        <taxon>Liliopsida</taxon>
        <taxon>Zingiberales</taxon>
        <taxon>Musaceae</taxon>
        <taxon>Ensete</taxon>
    </lineage>
</organism>
<feature type="transmembrane region" description="Helical" evidence="1">
    <location>
        <begin position="31"/>
        <end position="55"/>
    </location>
</feature>
<keyword evidence="1" id="KW-0812">Transmembrane</keyword>
<dbReference type="EMBL" id="AMZH03021973">
    <property type="protein sequence ID" value="RRT37711.1"/>
    <property type="molecule type" value="Genomic_DNA"/>
</dbReference>
<gene>
    <name evidence="2" type="ORF">B296_00004703</name>
</gene>
<dbReference type="Proteomes" id="UP000287651">
    <property type="component" value="Unassembled WGS sequence"/>
</dbReference>